<gene>
    <name evidence="1" type="ORF">CONLIGDRAFT_638706</name>
</gene>
<dbReference type="Proteomes" id="UP000182658">
    <property type="component" value="Unassembled WGS sequence"/>
</dbReference>
<dbReference type="EMBL" id="KV875093">
    <property type="protein sequence ID" value="OIW34335.1"/>
    <property type="molecule type" value="Genomic_DNA"/>
</dbReference>
<dbReference type="InParanoid" id="A0A1J7J2L0"/>
<accession>A0A1J7J2L0</accession>
<dbReference type="AlphaFoldDB" id="A0A1J7J2L0"/>
<organism evidence="1 2">
    <name type="scientific">Coniochaeta ligniaria NRRL 30616</name>
    <dbReference type="NCBI Taxonomy" id="1408157"/>
    <lineage>
        <taxon>Eukaryota</taxon>
        <taxon>Fungi</taxon>
        <taxon>Dikarya</taxon>
        <taxon>Ascomycota</taxon>
        <taxon>Pezizomycotina</taxon>
        <taxon>Sordariomycetes</taxon>
        <taxon>Sordariomycetidae</taxon>
        <taxon>Coniochaetales</taxon>
        <taxon>Coniochaetaceae</taxon>
        <taxon>Coniochaeta</taxon>
    </lineage>
</organism>
<sequence>MAQQTLNGWFSKALHQKKETWACEYPGRNFSYRRHMREIHAITMAYNSTWKVGDPNEPVAKSSTSTVTVKLNSVVTDSASLASRLRSEYANETKAVILERTAPFLLPMSTSMNA</sequence>
<evidence type="ECO:0000313" key="1">
    <source>
        <dbReference type="EMBL" id="OIW34335.1"/>
    </source>
</evidence>
<protein>
    <submittedName>
        <fullName evidence="1">Uncharacterized protein</fullName>
    </submittedName>
</protein>
<evidence type="ECO:0000313" key="2">
    <source>
        <dbReference type="Proteomes" id="UP000182658"/>
    </source>
</evidence>
<name>A0A1J7J2L0_9PEZI</name>
<keyword evidence="2" id="KW-1185">Reference proteome</keyword>
<reference evidence="1 2" key="1">
    <citation type="submission" date="2016-10" db="EMBL/GenBank/DDBJ databases">
        <title>Draft genome sequence of Coniochaeta ligniaria NRRL30616, a lignocellulolytic fungus for bioabatement of inhibitors in plant biomass hydrolysates.</title>
        <authorList>
            <consortium name="DOE Joint Genome Institute"/>
            <person name="Jimenez D.J."/>
            <person name="Hector R.E."/>
            <person name="Riley R."/>
            <person name="Sun H."/>
            <person name="Grigoriev I.V."/>
            <person name="Van Elsas J.D."/>
            <person name="Nichols N.N."/>
        </authorList>
    </citation>
    <scope>NUCLEOTIDE SEQUENCE [LARGE SCALE GENOMIC DNA]</scope>
    <source>
        <strain evidence="1 2">NRRL 30616</strain>
    </source>
</reference>
<proteinExistence type="predicted"/>